<sequence length="280" mass="31720">MASKRPEHLGPPELFYNETEARKYTSNSHIIQIQNEMSERALELLALPEGSECFLLDVGCGSGLSGEVLTEHGHTWIGMDISEHMLELARDHNESEGELILQDMGAGCPFRPGIFDGAISISAIQWLCHANSKVENPKRRLLHFFQTLYGCLSRGSRAVFQFYPENVEQSEFIMQQANQAGFNGGLVVDFPNSSKAKKIYLVLMTGGMQKLPRALTENEAQSSHIKNIERRTWNTGRPDNKKPLKGTRAFIEAKKERMQRQGKEVRPNSKYTGRKRHKKF</sequence>
<evidence type="ECO:0000313" key="2">
    <source>
        <dbReference type="WBParaSite" id="ES5_v2.g10609.t1"/>
    </source>
</evidence>
<accession>A0AC34F130</accession>
<reference evidence="2" key="1">
    <citation type="submission" date="2022-11" db="UniProtKB">
        <authorList>
            <consortium name="WormBaseParasite"/>
        </authorList>
    </citation>
    <scope>IDENTIFICATION</scope>
</reference>
<name>A0AC34F130_9BILA</name>
<evidence type="ECO:0000313" key="1">
    <source>
        <dbReference type="Proteomes" id="UP000887579"/>
    </source>
</evidence>
<dbReference type="WBParaSite" id="ES5_v2.g10609.t1">
    <property type="protein sequence ID" value="ES5_v2.g10609.t1"/>
    <property type="gene ID" value="ES5_v2.g10609"/>
</dbReference>
<protein>
    <submittedName>
        <fullName evidence="2">18S rRNA (Guanine-N(7))-methyltransferase</fullName>
    </submittedName>
</protein>
<proteinExistence type="predicted"/>
<dbReference type="Proteomes" id="UP000887579">
    <property type="component" value="Unplaced"/>
</dbReference>
<organism evidence="1 2">
    <name type="scientific">Panagrolaimus sp. ES5</name>
    <dbReference type="NCBI Taxonomy" id="591445"/>
    <lineage>
        <taxon>Eukaryota</taxon>
        <taxon>Metazoa</taxon>
        <taxon>Ecdysozoa</taxon>
        <taxon>Nematoda</taxon>
        <taxon>Chromadorea</taxon>
        <taxon>Rhabditida</taxon>
        <taxon>Tylenchina</taxon>
        <taxon>Panagrolaimomorpha</taxon>
        <taxon>Panagrolaimoidea</taxon>
        <taxon>Panagrolaimidae</taxon>
        <taxon>Panagrolaimus</taxon>
    </lineage>
</organism>